<dbReference type="Proteomes" id="UP000001508">
    <property type="component" value="Chromosome"/>
</dbReference>
<dbReference type="eggNOG" id="COG0347">
    <property type="taxonomic scope" value="Bacteria"/>
</dbReference>
<protein>
    <submittedName>
        <fullName evidence="1">PII family protein</fullName>
    </submittedName>
</protein>
<dbReference type="Gene3D" id="3.30.70.120">
    <property type="match status" value="2"/>
</dbReference>
<name>D6Z543_DESAT</name>
<dbReference type="EMBL" id="CP001940">
    <property type="protein sequence ID" value="ADH86668.1"/>
    <property type="molecule type" value="Genomic_DNA"/>
</dbReference>
<sequence length="234" mass="25022">MNHISCYKLLITVVRKGRAKTIVKASKEAGAEGGTTFIGKGIGIYEKKFWGIPVNQDKEIVFTLFPEKIIDPLFNAVTEAGRLEETGQGIALVIDVTNLAGIAHFCDLDAKKRHNMQQASGFELIVTVVNKGNSEAVVSASKRAGAEGGTILYGRGTGIHEKETLFSIPIEPEKEVVLTLIAADKTEAVLQAIRQDTGLDEPGRGIAFVLPVDKTTGIKRLEAEAKSGGAVFSS</sequence>
<dbReference type="GO" id="GO:0006808">
    <property type="term" value="P:regulation of nitrogen utilization"/>
    <property type="evidence" value="ECO:0007669"/>
    <property type="project" value="InterPro"/>
</dbReference>
<dbReference type="PROSITE" id="PS51343">
    <property type="entry name" value="PII_GLNB_DOM"/>
    <property type="match status" value="2"/>
</dbReference>
<evidence type="ECO:0000313" key="2">
    <source>
        <dbReference type="Proteomes" id="UP000001508"/>
    </source>
</evidence>
<dbReference type="AlphaFoldDB" id="D6Z543"/>
<dbReference type="OrthoDB" id="9803021at2"/>
<dbReference type="GO" id="GO:0030234">
    <property type="term" value="F:enzyme regulator activity"/>
    <property type="evidence" value="ECO:0007669"/>
    <property type="project" value="InterPro"/>
</dbReference>
<gene>
    <name evidence="1" type="ordered locus">DaAHT2_1990</name>
</gene>
<dbReference type="InParanoid" id="D6Z543"/>
<dbReference type="SUPFAM" id="SSF54913">
    <property type="entry name" value="GlnB-like"/>
    <property type="match status" value="2"/>
</dbReference>
<organism evidence="1 2">
    <name type="scientific">Desulfurivibrio alkaliphilus (strain DSM 19089 / UNIQEM U267 / AHT2)</name>
    <dbReference type="NCBI Taxonomy" id="589865"/>
    <lineage>
        <taxon>Bacteria</taxon>
        <taxon>Pseudomonadati</taxon>
        <taxon>Thermodesulfobacteriota</taxon>
        <taxon>Desulfobulbia</taxon>
        <taxon>Desulfobulbales</taxon>
        <taxon>Desulfobulbaceae</taxon>
        <taxon>Desulfurivibrio</taxon>
    </lineage>
</organism>
<dbReference type="Pfam" id="PF00543">
    <property type="entry name" value="P-II"/>
    <property type="match status" value="1"/>
</dbReference>
<dbReference type="STRING" id="589865.DaAHT2_1990"/>
<dbReference type="SMART" id="SM00938">
    <property type="entry name" value="P-II"/>
    <property type="match status" value="1"/>
</dbReference>
<dbReference type="InterPro" id="IPR015867">
    <property type="entry name" value="N-reg_PII/ATP_PRibTrfase_C"/>
</dbReference>
<reference evidence="2" key="1">
    <citation type="submission" date="2010-02" db="EMBL/GenBank/DDBJ databases">
        <title>Complete sequence of Desulfurivibrio alkaliphilus AHT2.</title>
        <authorList>
            <consortium name="US DOE Joint Genome Institute"/>
            <person name="Pitluck S."/>
            <person name="Chertkov O."/>
            <person name="Detter J.C."/>
            <person name="Han C."/>
            <person name="Tapia R."/>
            <person name="Larimer F."/>
            <person name="Land M."/>
            <person name="Hauser L."/>
            <person name="Kyrpides N."/>
            <person name="Mikhailova N."/>
            <person name="Sorokin D.Y."/>
            <person name="Muyzer G."/>
            <person name="Woyke T."/>
        </authorList>
    </citation>
    <scope>NUCLEOTIDE SEQUENCE [LARGE SCALE GENOMIC DNA]</scope>
    <source>
        <strain evidence="2">DSM 19089 / UNIQEM U267 / AHT2</strain>
    </source>
</reference>
<evidence type="ECO:0000313" key="1">
    <source>
        <dbReference type="EMBL" id="ADH86668.1"/>
    </source>
</evidence>
<proteinExistence type="predicted"/>
<dbReference type="HOGENOM" id="CLU_102878_1_0_7"/>
<dbReference type="KEGG" id="dak:DaAHT2_1990"/>
<dbReference type="InterPro" id="IPR011322">
    <property type="entry name" value="N-reg_PII-like_a/b"/>
</dbReference>
<keyword evidence="2" id="KW-1185">Reference proteome</keyword>
<accession>D6Z543</accession>
<dbReference type="RefSeq" id="WP_013164191.1">
    <property type="nucleotide sequence ID" value="NC_014216.1"/>
</dbReference>
<dbReference type="InterPro" id="IPR002187">
    <property type="entry name" value="N-reg_PII"/>
</dbReference>